<proteinExistence type="predicted"/>
<dbReference type="EMBL" id="CZAQ01000026">
    <property type="protein sequence ID" value="CUP22463.1"/>
    <property type="molecule type" value="Genomic_DNA"/>
</dbReference>
<dbReference type="RefSeq" id="WP_055252232.1">
    <property type="nucleotide sequence ID" value="NZ_CABIXX010000026.1"/>
</dbReference>
<protein>
    <submittedName>
        <fullName evidence="1">Putative selenium-dependent hydroxylase accessory protein YqeC</fullName>
    </submittedName>
</protein>
<dbReference type="Pfam" id="PF19842">
    <property type="entry name" value="YqeC"/>
    <property type="match status" value="1"/>
</dbReference>
<dbReference type="AlphaFoldDB" id="A0A174LED8"/>
<dbReference type="InterPro" id="IPR017587">
    <property type="entry name" value="YqeC"/>
</dbReference>
<dbReference type="InterPro" id="IPR027417">
    <property type="entry name" value="P-loop_NTPase"/>
</dbReference>
<name>A0A174LED8_9ACTN</name>
<evidence type="ECO:0000313" key="1">
    <source>
        <dbReference type="EMBL" id="CUP22463.1"/>
    </source>
</evidence>
<accession>A0A174LED8</accession>
<dbReference type="SUPFAM" id="SSF52540">
    <property type="entry name" value="P-loop containing nucleoside triphosphate hydrolases"/>
    <property type="match status" value="1"/>
</dbReference>
<reference evidence="1 2" key="1">
    <citation type="submission" date="2015-09" db="EMBL/GenBank/DDBJ databases">
        <authorList>
            <consortium name="Pathogen Informatics"/>
        </authorList>
    </citation>
    <scope>NUCLEOTIDE SEQUENCE [LARGE SCALE GENOMIC DNA]</scope>
    <source>
        <strain evidence="1 2">2789STDY5834902</strain>
    </source>
</reference>
<dbReference type="Proteomes" id="UP000095454">
    <property type="component" value="Unassembled WGS sequence"/>
</dbReference>
<dbReference type="NCBIfam" id="TIGR03172">
    <property type="entry name" value="selenium cofactor biosynthesis protein YqeC"/>
    <property type="match status" value="1"/>
</dbReference>
<evidence type="ECO:0000313" key="2">
    <source>
        <dbReference type="Proteomes" id="UP000095454"/>
    </source>
</evidence>
<organism evidence="1 2">
    <name type="scientific">Collinsella aerofaciens</name>
    <dbReference type="NCBI Taxonomy" id="74426"/>
    <lineage>
        <taxon>Bacteria</taxon>
        <taxon>Bacillati</taxon>
        <taxon>Actinomycetota</taxon>
        <taxon>Coriobacteriia</taxon>
        <taxon>Coriobacteriales</taxon>
        <taxon>Coriobacteriaceae</taxon>
        <taxon>Collinsella</taxon>
    </lineage>
</organism>
<gene>
    <name evidence="1" type="ORF">ERS852514_01439</name>
</gene>
<sequence length="245" mass="25658">METTSGNLASALKIEPGITAIIGSGGKSTLLKTLGLELMRTGGRVLLCTTTHMFPVAGVPWDGSSRRLDAAPWKPGTLHVPGCTCEACAGLARGSICQAGVLDPETGKLSAPAEPLDELAQRFDYVLAEADGSKRLPLKAHAAWEPVIPAATANVVWVVGASGLGKPIAEVVHRPELFCERCGCEPTDAATPERVAQVLNAELQMLNLNNARIMLNQVDTLAGPTMADRFEAALGRSLIATNLKG</sequence>